<sequence>MNPYQNSYPNPYMLPPIQPSHMISIIRNGLEKGVQPRTILVAGAGIAGLVTASLLKEAGHRVILLEAAERVGGRVRTIRSPFSDGHYLDAGAMRIPCNHYLTWEYIRKFRLPVHPFINSTPKDLIYVNGIRTRLDTYNRNPDLLDFPVFPHERGQTEEDLVMQAIQPFLTLWEKADWHQRYALISYLDAYSMETYLKRNPFQLPLSPGAVEMIKVLLDIEGLAEHSFVEIIRVLIHFVDPKIQFFAVDGGMDRLPRSFLPLIQDSLHFSMNWSKSSNPLTRSRFTPVKPLPDAITHLPATSPWLPSPFPFYAESK</sequence>
<gene>
    <name evidence="2" type="ORF">GCM10011571_07930</name>
</gene>
<reference evidence="2" key="2">
    <citation type="submission" date="2020-09" db="EMBL/GenBank/DDBJ databases">
        <authorList>
            <person name="Sun Q."/>
            <person name="Zhou Y."/>
        </authorList>
    </citation>
    <scope>NUCLEOTIDE SEQUENCE</scope>
    <source>
        <strain evidence="2">CGMCC 1.15179</strain>
    </source>
</reference>
<dbReference type="Proteomes" id="UP000625210">
    <property type="component" value="Unassembled WGS sequence"/>
</dbReference>
<dbReference type="PANTHER" id="PTHR10742">
    <property type="entry name" value="FLAVIN MONOAMINE OXIDASE"/>
    <property type="match status" value="1"/>
</dbReference>
<organism evidence="2 3">
    <name type="scientific">Marinithermofilum abyssi</name>
    <dbReference type="NCBI Taxonomy" id="1571185"/>
    <lineage>
        <taxon>Bacteria</taxon>
        <taxon>Bacillati</taxon>
        <taxon>Bacillota</taxon>
        <taxon>Bacilli</taxon>
        <taxon>Bacillales</taxon>
        <taxon>Thermoactinomycetaceae</taxon>
        <taxon>Marinithermofilum</taxon>
    </lineage>
</organism>
<dbReference type="EMBL" id="BMHQ01000002">
    <property type="protein sequence ID" value="GGE09000.1"/>
    <property type="molecule type" value="Genomic_DNA"/>
</dbReference>
<dbReference type="Gene3D" id="1.10.405.10">
    <property type="entry name" value="Guanine Nucleotide Dissociation Inhibitor, domain 1"/>
    <property type="match status" value="1"/>
</dbReference>
<accession>A0A8J2YBX6</accession>
<dbReference type="GO" id="GO:0001716">
    <property type="term" value="F:L-amino-acid oxidase activity"/>
    <property type="evidence" value="ECO:0007669"/>
    <property type="project" value="TreeGrafter"/>
</dbReference>
<dbReference type="InterPro" id="IPR050281">
    <property type="entry name" value="Flavin_monoamine_oxidase"/>
</dbReference>
<dbReference type="InterPro" id="IPR036188">
    <property type="entry name" value="FAD/NAD-bd_sf"/>
</dbReference>
<dbReference type="InterPro" id="IPR002937">
    <property type="entry name" value="Amino_oxidase"/>
</dbReference>
<keyword evidence="3" id="KW-1185">Reference proteome</keyword>
<dbReference type="PANTHER" id="PTHR10742:SF342">
    <property type="entry name" value="AMINE OXIDASE"/>
    <property type="match status" value="1"/>
</dbReference>
<reference evidence="2" key="1">
    <citation type="journal article" date="2014" name="Int. J. Syst. Evol. Microbiol.">
        <title>Complete genome sequence of Corynebacterium casei LMG S-19264T (=DSM 44701T), isolated from a smear-ripened cheese.</title>
        <authorList>
            <consortium name="US DOE Joint Genome Institute (JGI-PGF)"/>
            <person name="Walter F."/>
            <person name="Albersmeier A."/>
            <person name="Kalinowski J."/>
            <person name="Ruckert C."/>
        </authorList>
    </citation>
    <scope>NUCLEOTIDE SEQUENCE</scope>
    <source>
        <strain evidence="2">CGMCC 1.15179</strain>
    </source>
</reference>
<name>A0A8J2YBX6_9BACL</name>
<evidence type="ECO:0000313" key="2">
    <source>
        <dbReference type="EMBL" id="GGE09000.1"/>
    </source>
</evidence>
<dbReference type="GO" id="GO:0009063">
    <property type="term" value="P:amino acid catabolic process"/>
    <property type="evidence" value="ECO:0007669"/>
    <property type="project" value="TreeGrafter"/>
</dbReference>
<feature type="domain" description="Amine oxidase" evidence="1">
    <location>
        <begin position="46"/>
        <end position="144"/>
    </location>
</feature>
<protein>
    <recommendedName>
        <fullName evidence="1">Amine oxidase domain-containing protein</fullName>
    </recommendedName>
</protein>
<dbReference type="Gene3D" id="3.50.50.60">
    <property type="entry name" value="FAD/NAD(P)-binding domain"/>
    <property type="match status" value="1"/>
</dbReference>
<dbReference type="Gene3D" id="3.90.660.10">
    <property type="match status" value="1"/>
</dbReference>
<dbReference type="SUPFAM" id="SSF51905">
    <property type="entry name" value="FAD/NAD(P)-binding domain"/>
    <property type="match status" value="1"/>
</dbReference>
<evidence type="ECO:0000313" key="3">
    <source>
        <dbReference type="Proteomes" id="UP000625210"/>
    </source>
</evidence>
<comment type="caution">
    <text evidence="2">The sequence shown here is derived from an EMBL/GenBank/DDBJ whole genome shotgun (WGS) entry which is preliminary data.</text>
</comment>
<proteinExistence type="predicted"/>
<dbReference type="Pfam" id="PF01593">
    <property type="entry name" value="Amino_oxidase"/>
    <property type="match status" value="1"/>
</dbReference>
<evidence type="ECO:0000259" key="1">
    <source>
        <dbReference type="Pfam" id="PF01593"/>
    </source>
</evidence>
<dbReference type="AlphaFoldDB" id="A0A8J2YBX6"/>